<evidence type="ECO:0000313" key="10">
    <source>
        <dbReference type="Proteomes" id="UP000193377"/>
    </source>
</evidence>
<evidence type="ECO:0000313" key="13">
    <source>
        <dbReference type="Proteomes" id="UP000470200"/>
    </source>
</evidence>
<dbReference type="EMBL" id="QRNG01000012">
    <property type="protein sequence ID" value="RHK25075.1"/>
    <property type="molecule type" value="Genomic_DNA"/>
</dbReference>
<evidence type="ECO:0000313" key="15">
    <source>
        <dbReference type="Proteomes" id="UP001357973"/>
    </source>
</evidence>
<dbReference type="Proteomes" id="UP000193377">
    <property type="component" value="Unassembled WGS sequence"/>
</dbReference>
<dbReference type="Proteomes" id="UP000470200">
    <property type="component" value="Unassembled WGS sequence"/>
</dbReference>
<protein>
    <submittedName>
        <fullName evidence="2 3">Protein</fullName>
    </submittedName>
</protein>
<evidence type="ECO:0000313" key="7">
    <source>
        <dbReference type="EMBL" id="QHB63075.1"/>
    </source>
</evidence>
<evidence type="ECO:0000313" key="1">
    <source>
        <dbReference type="EMBL" id="BEK83291.1"/>
    </source>
</evidence>
<dbReference type="EMBL" id="JANFYM010000003">
    <property type="protein sequence ID" value="MCQ4792729.1"/>
    <property type="molecule type" value="Genomic_DNA"/>
</dbReference>
<evidence type="ECO:0000313" key="3">
    <source>
        <dbReference type="EMBL" id="KAB5884446.1"/>
    </source>
</evidence>
<reference evidence="6 10" key="2">
    <citation type="journal article" date="2016" name="Sci. Rep.">
        <title>Evaluation of genetic diversity among strains of the human gut commensal Bifidobacterium adolescentis.</title>
        <authorList>
            <person name="Duranti S."/>
            <person name="Milani C."/>
            <person name="Lugli G.A."/>
            <person name="Mancabelli L."/>
            <person name="Turroni F."/>
            <person name="Ferrario C."/>
            <person name="Mangifesta M."/>
            <person name="Viappiani A."/>
            <person name="Sanchez B."/>
            <person name="Margolles A."/>
            <person name="van Sinderen D."/>
            <person name="Ventura M."/>
        </authorList>
    </citation>
    <scope>NUCLEOTIDE SEQUENCE [LARGE SCALE GENOMIC DNA]</scope>
    <source>
        <strain evidence="6 10">487B</strain>
    </source>
</reference>
<evidence type="ECO:0000313" key="8">
    <source>
        <dbReference type="EMBL" id="RHK25075.1"/>
    </source>
</evidence>
<dbReference type="Proteomes" id="UP001357973">
    <property type="component" value="Chromosome"/>
</dbReference>
<evidence type="ECO:0000313" key="11">
    <source>
        <dbReference type="Proteomes" id="UP000285262"/>
    </source>
</evidence>
<evidence type="ECO:0000313" key="4">
    <source>
        <dbReference type="EMBL" id="KAB6030305.1"/>
    </source>
</evidence>
<dbReference type="EMBL" id="CYYI01000001">
    <property type="protein sequence ID" value="CUN39290.1"/>
    <property type="molecule type" value="Genomic_DNA"/>
</dbReference>
<reference evidence="2 9" key="1">
    <citation type="submission" date="2015-09" db="EMBL/GenBank/DDBJ databases">
        <authorList>
            <consortium name="Pathogen Informatics"/>
        </authorList>
    </citation>
    <scope>NUCLEOTIDE SEQUENCE [LARGE SCALE GENOMIC DNA]</scope>
    <source>
        <strain evidence="2 9">2789STDY5608824</strain>
    </source>
</reference>
<proteinExistence type="predicted"/>
<dbReference type="EMBL" id="LNKD01000001">
    <property type="protein sequence ID" value="OSG88518.1"/>
    <property type="molecule type" value="Genomic_DNA"/>
</dbReference>
<dbReference type="Proteomes" id="UP001206013">
    <property type="component" value="Unassembled WGS sequence"/>
</dbReference>
<reference evidence="5" key="6">
    <citation type="submission" date="2022-06" db="EMBL/GenBank/DDBJ databases">
        <title>Isolation of gut microbiota from human fecal samples.</title>
        <authorList>
            <person name="Pamer E.G."/>
            <person name="Barat B."/>
            <person name="Waligurski E."/>
            <person name="Medina S."/>
            <person name="Paddock L."/>
            <person name="Mostad J."/>
        </authorList>
    </citation>
    <scope>NUCLEOTIDE SEQUENCE</scope>
    <source>
        <strain evidence="5">SL.1.01</strain>
    </source>
</reference>
<reference evidence="13 14" key="4">
    <citation type="journal article" date="2019" name="Nat. Med.">
        <title>A library of human gut bacterial isolates paired with longitudinal multiomics data enables mechanistic microbiome research.</title>
        <authorList>
            <person name="Poyet M."/>
            <person name="Groussin M."/>
            <person name="Gibbons S.M."/>
            <person name="Avila-Pacheco J."/>
            <person name="Jiang X."/>
            <person name="Kearney S.M."/>
            <person name="Perrotta A.R."/>
            <person name="Berdy B."/>
            <person name="Zhao S."/>
            <person name="Lieberman T.D."/>
            <person name="Swanson P.K."/>
            <person name="Smith M."/>
            <person name="Roesemann S."/>
            <person name="Alexander J.E."/>
            <person name="Rich S.A."/>
            <person name="Livny J."/>
            <person name="Vlamakis H."/>
            <person name="Clish C."/>
            <person name="Bullock K."/>
            <person name="Deik A."/>
            <person name="Scott J."/>
            <person name="Pierce K.A."/>
            <person name="Xavier R.J."/>
            <person name="Alm E.J."/>
        </authorList>
    </citation>
    <scope>NUCLEOTIDE SEQUENCE [LARGE SCALE GENOMIC DNA]</scope>
    <source>
        <strain evidence="3 13">BIOML-A105</strain>
        <strain evidence="4 14">BIOML-A26</strain>
    </source>
</reference>
<keyword evidence="15" id="KW-1185">Reference proteome</keyword>
<reference evidence="7 12" key="5">
    <citation type="submission" date="2019-12" db="EMBL/GenBank/DDBJ databases">
        <title>Draft Genome Sequence of Bifidobacterium adolescentis ZJ2.</title>
        <authorList>
            <person name="Jin Z."/>
        </authorList>
    </citation>
    <scope>NUCLEOTIDE SEQUENCE [LARGE SCALE GENOMIC DNA]</scope>
    <source>
        <strain evidence="7 12">ZJ2</strain>
    </source>
</reference>
<dbReference type="EMBL" id="AP028457">
    <property type="protein sequence ID" value="BEK83291.1"/>
    <property type="molecule type" value="Genomic_DNA"/>
</dbReference>
<dbReference type="EMBL" id="CP047129">
    <property type="protein sequence ID" value="QHB63075.1"/>
    <property type="molecule type" value="Genomic_DNA"/>
</dbReference>
<dbReference type="eggNOG" id="ENOG5031Y4U">
    <property type="taxonomic scope" value="Bacteria"/>
</dbReference>
<sequence length="214" mass="23921">MKTIDEPMPICEAEMERLEDQLVEDCKSLGMAESIRDFLQEPFSEWMDELADESSGGDDSSPECRLSRNGAGALAIAMQQTMAVRDALLVSIIVDERRSSRDFLMGFMANPTLPGNTRHLEESLNGSFRDASRKPDTKRCDNGVNMMFDIIGMVPERYHVQPLAIISYVLWWMGDERAMLCAMRALALDENCSLAAIICSAAHRHIGPAWAEET</sequence>
<gene>
    <name evidence="6" type="ORF">B0487_1440</name>
    <name evidence="1" type="ORF">B19861_12330</name>
    <name evidence="8" type="ORF">DW072_07150</name>
    <name evidence="2" type="ORF">ERS852382_00257</name>
    <name evidence="7" type="ORF">F3K97_07355</name>
    <name evidence="4" type="ORF">GA542_05515</name>
    <name evidence="3" type="ORF">GA629_06610</name>
    <name evidence="5" type="ORF">NE692_04525</name>
</gene>
<dbReference type="Proteomes" id="UP000285262">
    <property type="component" value="Unassembled WGS sequence"/>
</dbReference>
<evidence type="ECO:0000313" key="5">
    <source>
        <dbReference type="EMBL" id="MCQ4792729.1"/>
    </source>
</evidence>
<evidence type="ECO:0000313" key="9">
    <source>
        <dbReference type="Proteomes" id="UP000095647"/>
    </source>
</evidence>
<reference evidence="1 15" key="7">
    <citation type="submission" date="2023-06" db="EMBL/GenBank/DDBJ databases">
        <title>Complete Genome Sequences of Bifidobacterium faecale strain JCM19861T was isolated from human faeces by Jung-Hye Choi et al. (2014).</title>
        <authorList>
            <person name="Okuhama S."/>
            <person name="Takahashi H."/>
            <person name="Imaizumi K."/>
            <person name="Nakayama S."/>
            <person name="Ogata Y."/>
            <person name="Suda W."/>
        </authorList>
    </citation>
    <scope>NUCLEOTIDE SEQUENCE [LARGE SCALE GENOMIC DNA]</scope>
    <source>
        <strain evidence="1 15">JCM 19861</strain>
    </source>
</reference>
<dbReference type="OMA" id="IRDALIM"/>
<dbReference type="KEGG" id="badl:BADO_1064"/>
<dbReference type="GeneID" id="4557254"/>
<dbReference type="Proteomes" id="UP000095647">
    <property type="component" value="Unassembled WGS sequence"/>
</dbReference>
<dbReference type="EMBL" id="WDIP01000006">
    <property type="protein sequence ID" value="KAB5884446.1"/>
    <property type="molecule type" value="Genomic_DNA"/>
</dbReference>
<accession>A0A076JN41</accession>
<dbReference type="RefSeq" id="WP_011743372.1">
    <property type="nucleotide sequence ID" value="NZ_AP028457.1"/>
</dbReference>
<reference evidence="8 11" key="3">
    <citation type="submission" date="2018-08" db="EMBL/GenBank/DDBJ databases">
        <title>A genome reference for cultivated species of the human gut microbiota.</title>
        <authorList>
            <person name="Zou Y."/>
            <person name="Xue W."/>
            <person name="Luo G."/>
        </authorList>
    </citation>
    <scope>NUCLEOTIDE SEQUENCE [LARGE SCALE GENOMIC DNA]</scope>
    <source>
        <strain evidence="8 11">AF45-19</strain>
    </source>
</reference>
<evidence type="ECO:0000313" key="14">
    <source>
        <dbReference type="Proteomes" id="UP000470926"/>
    </source>
</evidence>
<name>A0A076JN41_BIFAD</name>
<dbReference type="PATRIC" id="fig|1680.6.peg.1795"/>
<organism evidence="3 13">
    <name type="scientific">Bifidobacterium adolescentis</name>
    <dbReference type="NCBI Taxonomy" id="1680"/>
    <lineage>
        <taxon>Bacteria</taxon>
        <taxon>Bacillati</taxon>
        <taxon>Actinomycetota</taxon>
        <taxon>Actinomycetes</taxon>
        <taxon>Bifidobacteriales</taxon>
        <taxon>Bifidobacteriaceae</taxon>
        <taxon>Bifidobacterium</taxon>
    </lineage>
</organism>
<evidence type="ECO:0000313" key="2">
    <source>
        <dbReference type="EMBL" id="CUN39290.1"/>
    </source>
</evidence>
<evidence type="ECO:0000313" key="12">
    <source>
        <dbReference type="Proteomes" id="UP000464884"/>
    </source>
</evidence>
<dbReference type="Proteomes" id="UP000470926">
    <property type="component" value="Unassembled WGS sequence"/>
</dbReference>
<dbReference type="EMBL" id="WDFR01000002">
    <property type="protein sequence ID" value="KAB6030305.1"/>
    <property type="molecule type" value="Genomic_DNA"/>
</dbReference>
<evidence type="ECO:0000313" key="6">
    <source>
        <dbReference type="EMBL" id="OSG88518.1"/>
    </source>
</evidence>
<dbReference type="AlphaFoldDB" id="A0A076JN41"/>
<dbReference type="Proteomes" id="UP000464884">
    <property type="component" value="Chromosome"/>
</dbReference>